<reference evidence="1" key="1">
    <citation type="journal article" date="2013" name="BMC Genomics">
        <title>Unscrambling butterfly oogenesis.</title>
        <authorList>
            <person name="Carter J.M."/>
            <person name="Baker S.C."/>
            <person name="Pink R."/>
            <person name="Carter D.R."/>
            <person name="Collins A."/>
            <person name="Tomlin J."/>
            <person name="Gibbs M."/>
            <person name="Breuker C.J."/>
        </authorList>
    </citation>
    <scope>NUCLEOTIDE SEQUENCE</scope>
    <source>
        <tissue evidence="1">Ovary</tissue>
    </source>
</reference>
<dbReference type="EMBL" id="GAIX01002821">
    <property type="protein sequence ID" value="JAA89739.1"/>
    <property type="molecule type" value="Transcribed_RNA"/>
</dbReference>
<organism evidence="1">
    <name type="scientific">Pararge aegeria</name>
    <name type="common">speckled wood butterfly</name>
    <dbReference type="NCBI Taxonomy" id="116150"/>
    <lineage>
        <taxon>Eukaryota</taxon>
        <taxon>Metazoa</taxon>
        <taxon>Ecdysozoa</taxon>
        <taxon>Arthropoda</taxon>
        <taxon>Hexapoda</taxon>
        <taxon>Insecta</taxon>
        <taxon>Pterygota</taxon>
        <taxon>Neoptera</taxon>
        <taxon>Endopterygota</taxon>
        <taxon>Lepidoptera</taxon>
        <taxon>Glossata</taxon>
        <taxon>Ditrysia</taxon>
        <taxon>Papilionoidea</taxon>
        <taxon>Nymphalidae</taxon>
        <taxon>Satyrinae</taxon>
        <taxon>Satyrini</taxon>
        <taxon>Parargina</taxon>
        <taxon>Pararge</taxon>
    </lineage>
</organism>
<evidence type="ECO:0000313" key="1">
    <source>
        <dbReference type="EMBL" id="JAA89739.1"/>
    </source>
</evidence>
<reference evidence="1" key="2">
    <citation type="submission" date="2013-05" db="EMBL/GenBank/DDBJ databases">
        <authorList>
            <person name="Carter J.-M."/>
            <person name="Baker S.C."/>
            <person name="Pink R."/>
            <person name="Carter D.R.F."/>
            <person name="Collins A."/>
            <person name="Tomlin J."/>
            <person name="Gibbs M."/>
            <person name="Breuker C.J."/>
        </authorList>
    </citation>
    <scope>NUCLEOTIDE SEQUENCE</scope>
    <source>
        <tissue evidence="1">Ovary</tissue>
    </source>
</reference>
<name>S4PFM2_9NEOP</name>
<dbReference type="AlphaFoldDB" id="S4PFM2"/>
<protein>
    <submittedName>
        <fullName evidence="1">Uncharacterized protein</fullName>
    </submittedName>
</protein>
<proteinExistence type="predicted"/>
<accession>S4PFM2</accession>
<sequence length="68" mass="7390">MFSAYRSASAITKSNMYKQIIGLYKSYCYNTVLGLFLFNKMGSGIAETGILVVRAIVVGISSESAPRT</sequence>